<dbReference type="STRING" id="34103.SAMN05421778_113124"/>
<keyword evidence="2" id="KW-0698">rRNA processing</keyword>
<evidence type="ECO:0000259" key="6">
    <source>
        <dbReference type="Pfam" id="PF00590"/>
    </source>
</evidence>
<keyword evidence="7" id="KW-0812">Transmembrane</keyword>
<dbReference type="Proteomes" id="UP000026714">
    <property type="component" value="Unassembled WGS sequence"/>
</dbReference>
<keyword evidence="5" id="KW-0949">S-adenosyl-L-methionine</keyword>
<sequence>MSTTSNHGPKGRLWLVPNTLDLGTLREGQPVPDLQQVLPLGAIRVAAGLSHWVAENARSARALLKRVDAVVPLVQPLQALSIRELPRPPKGRVDPKAPAPDWAGLLAPALAGHDVGLVSEAGLPAVADPGAELVRVAHVQGITVMPLSGPSSLILAVAASGLNGQSFAFVGYLPTDAAERTRRLRDLEAHSKRWQQTQLLIETPYRNAAMAQALQAALNPQTWLSISCGLTLEGGSTRTLRVAQWRAAPPELPADVPAVFAFLA</sequence>
<keyword evidence="4" id="KW-0808">Transferase</keyword>
<dbReference type="RefSeq" id="WP_037481731.1">
    <property type="nucleotide sequence ID" value="NZ_AZRA01000054.1"/>
</dbReference>
<dbReference type="GO" id="GO:0006364">
    <property type="term" value="P:rRNA processing"/>
    <property type="evidence" value="ECO:0007669"/>
    <property type="project" value="UniProtKB-KW"/>
</dbReference>
<dbReference type="EMBL" id="AZRA01000054">
    <property type="protein sequence ID" value="KDB52204.1"/>
    <property type="molecule type" value="Genomic_DNA"/>
</dbReference>
<dbReference type="PANTHER" id="PTHR46111:SF2">
    <property type="entry name" value="SAM-DEPENDENT METHYLTRANSFERASE"/>
    <property type="match status" value="1"/>
</dbReference>
<evidence type="ECO:0000256" key="4">
    <source>
        <dbReference type="ARBA" id="ARBA00022679"/>
    </source>
</evidence>
<dbReference type="InterPro" id="IPR014777">
    <property type="entry name" value="4pyrrole_Mease_sub1"/>
</dbReference>
<name>A0A059KLW5_9BURK</name>
<evidence type="ECO:0000256" key="1">
    <source>
        <dbReference type="ARBA" id="ARBA00022490"/>
    </source>
</evidence>
<reference evidence="7 8" key="1">
    <citation type="journal article" date="2014" name="FEMS Microbiol. Ecol.">
        <title>Sphaerotilus natans encrusted with nanoball-shaped Fe(III) oxide minerals formed by nitrate-reducing mixotrophic Fe(II) oxidation.</title>
        <authorList>
            <person name="Park S."/>
            <person name="Kim D.H."/>
            <person name="Lee J.H."/>
            <person name="Hur H.G."/>
        </authorList>
    </citation>
    <scope>NUCLEOTIDE SEQUENCE [LARGE SCALE GENOMIC DNA]</scope>
    <source>
        <strain evidence="7 8">DSM 6575</strain>
    </source>
</reference>
<accession>A0A059KLW5</accession>
<dbReference type="InterPro" id="IPR014776">
    <property type="entry name" value="4pyrrole_Mease_sub2"/>
</dbReference>
<proteinExistence type="predicted"/>
<dbReference type="PANTHER" id="PTHR46111">
    <property type="entry name" value="RIBOSOMAL RNA SMALL SUBUNIT METHYLTRANSFERASE I"/>
    <property type="match status" value="1"/>
</dbReference>
<comment type="caution">
    <text evidence="7">The sequence shown here is derived from an EMBL/GenBank/DDBJ whole genome shotgun (WGS) entry which is preliminary data.</text>
</comment>
<dbReference type="GO" id="GO:0008168">
    <property type="term" value="F:methyltransferase activity"/>
    <property type="evidence" value="ECO:0007669"/>
    <property type="project" value="UniProtKB-KW"/>
</dbReference>
<dbReference type="InterPro" id="IPR008189">
    <property type="entry name" value="rRNA_ssu_MeTfrase_I"/>
</dbReference>
<dbReference type="Gene3D" id="3.40.1010.10">
    <property type="entry name" value="Cobalt-precorrin-4 Transmethylase, Domain 1"/>
    <property type="match status" value="1"/>
</dbReference>
<dbReference type="Pfam" id="PF00590">
    <property type="entry name" value="TP_methylase"/>
    <property type="match status" value="1"/>
</dbReference>
<evidence type="ECO:0000313" key="7">
    <source>
        <dbReference type="EMBL" id="KDB52204.1"/>
    </source>
</evidence>
<keyword evidence="8" id="KW-1185">Reference proteome</keyword>
<gene>
    <name evidence="7" type="ORF">X805_21820</name>
</gene>
<evidence type="ECO:0000256" key="2">
    <source>
        <dbReference type="ARBA" id="ARBA00022552"/>
    </source>
</evidence>
<dbReference type="InterPro" id="IPR035996">
    <property type="entry name" value="4pyrrol_Methylase_sf"/>
</dbReference>
<organism evidence="7 8">
    <name type="scientific">Sphaerotilus natans subsp. natans DSM 6575</name>
    <dbReference type="NCBI Taxonomy" id="1286631"/>
    <lineage>
        <taxon>Bacteria</taxon>
        <taxon>Pseudomonadati</taxon>
        <taxon>Pseudomonadota</taxon>
        <taxon>Betaproteobacteria</taxon>
        <taxon>Burkholderiales</taxon>
        <taxon>Sphaerotilaceae</taxon>
        <taxon>Sphaerotilus</taxon>
    </lineage>
</organism>
<feature type="domain" description="Tetrapyrrole methylase" evidence="6">
    <location>
        <begin position="60"/>
        <end position="221"/>
    </location>
</feature>
<protein>
    <submittedName>
        <fullName evidence="7">Putative transmembrane protein</fullName>
    </submittedName>
</protein>
<evidence type="ECO:0000313" key="8">
    <source>
        <dbReference type="Proteomes" id="UP000026714"/>
    </source>
</evidence>
<evidence type="ECO:0000256" key="3">
    <source>
        <dbReference type="ARBA" id="ARBA00022603"/>
    </source>
</evidence>
<evidence type="ECO:0000256" key="5">
    <source>
        <dbReference type="ARBA" id="ARBA00022691"/>
    </source>
</evidence>
<keyword evidence="3" id="KW-0489">Methyltransferase</keyword>
<dbReference type="eggNOG" id="COG0313">
    <property type="taxonomic scope" value="Bacteria"/>
</dbReference>
<dbReference type="SUPFAM" id="SSF53790">
    <property type="entry name" value="Tetrapyrrole methylase"/>
    <property type="match status" value="1"/>
</dbReference>
<dbReference type="CDD" id="cd11649">
    <property type="entry name" value="RsmI_like"/>
    <property type="match status" value="1"/>
</dbReference>
<keyword evidence="7" id="KW-0472">Membrane</keyword>
<dbReference type="InterPro" id="IPR000878">
    <property type="entry name" value="4pyrrol_Mease"/>
</dbReference>
<dbReference type="AlphaFoldDB" id="A0A059KLW5"/>
<dbReference type="PATRIC" id="fig|1286631.3.peg.2146"/>
<dbReference type="GO" id="GO:0032259">
    <property type="term" value="P:methylation"/>
    <property type="evidence" value="ECO:0007669"/>
    <property type="project" value="UniProtKB-KW"/>
</dbReference>
<keyword evidence="1" id="KW-0963">Cytoplasm</keyword>
<dbReference type="Gene3D" id="3.30.950.10">
    <property type="entry name" value="Methyltransferase, Cobalt-precorrin-4 Transmethylase, Domain 2"/>
    <property type="match status" value="1"/>
</dbReference>